<evidence type="ECO:0008006" key="4">
    <source>
        <dbReference type="Google" id="ProtNLM"/>
    </source>
</evidence>
<feature type="compositionally biased region" description="Polar residues" evidence="1">
    <location>
        <begin position="65"/>
        <end position="86"/>
    </location>
</feature>
<feature type="compositionally biased region" description="Low complexity" evidence="1">
    <location>
        <begin position="34"/>
        <end position="49"/>
    </location>
</feature>
<comment type="caution">
    <text evidence="2">The sequence shown here is derived from an EMBL/GenBank/DDBJ whole genome shotgun (WGS) entry which is preliminary data.</text>
</comment>
<feature type="compositionally biased region" description="Acidic residues" evidence="1">
    <location>
        <begin position="112"/>
        <end position="121"/>
    </location>
</feature>
<keyword evidence="3" id="KW-1185">Reference proteome</keyword>
<organism evidence="2 3">
    <name type="scientific">Stylosanthes scabra</name>
    <dbReference type="NCBI Taxonomy" id="79078"/>
    <lineage>
        <taxon>Eukaryota</taxon>
        <taxon>Viridiplantae</taxon>
        <taxon>Streptophyta</taxon>
        <taxon>Embryophyta</taxon>
        <taxon>Tracheophyta</taxon>
        <taxon>Spermatophyta</taxon>
        <taxon>Magnoliopsida</taxon>
        <taxon>eudicotyledons</taxon>
        <taxon>Gunneridae</taxon>
        <taxon>Pentapetalae</taxon>
        <taxon>rosids</taxon>
        <taxon>fabids</taxon>
        <taxon>Fabales</taxon>
        <taxon>Fabaceae</taxon>
        <taxon>Papilionoideae</taxon>
        <taxon>50 kb inversion clade</taxon>
        <taxon>dalbergioids sensu lato</taxon>
        <taxon>Dalbergieae</taxon>
        <taxon>Pterocarpus clade</taxon>
        <taxon>Stylosanthes</taxon>
    </lineage>
</organism>
<accession>A0ABU6WE20</accession>
<reference evidence="2 3" key="1">
    <citation type="journal article" date="2023" name="Plants (Basel)">
        <title>Bridging the Gap: Combining Genomics and Transcriptomics Approaches to Understand Stylosanthes scabra, an Orphan Legume from the Brazilian Caatinga.</title>
        <authorList>
            <person name="Ferreira-Neto J.R.C."/>
            <person name="da Silva M.D."/>
            <person name="Binneck E."/>
            <person name="de Melo N.F."/>
            <person name="da Silva R.H."/>
            <person name="de Melo A.L.T.M."/>
            <person name="Pandolfi V."/>
            <person name="Bustamante F.O."/>
            <person name="Brasileiro-Vidal A.C."/>
            <person name="Benko-Iseppon A.M."/>
        </authorList>
    </citation>
    <scope>NUCLEOTIDE SEQUENCE [LARGE SCALE GENOMIC DNA]</scope>
    <source>
        <tissue evidence="2">Leaves</tissue>
    </source>
</reference>
<feature type="compositionally biased region" description="Basic residues" evidence="1">
    <location>
        <begin position="10"/>
        <end position="20"/>
    </location>
</feature>
<proteinExistence type="predicted"/>
<evidence type="ECO:0000313" key="3">
    <source>
        <dbReference type="Proteomes" id="UP001341840"/>
    </source>
</evidence>
<dbReference type="EMBL" id="JASCZI010181355">
    <property type="protein sequence ID" value="MED6182438.1"/>
    <property type="molecule type" value="Genomic_DNA"/>
</dbReference>
<dbReference type="Proteomes" id="UP001341840">
    <property type="component" value="Unassembled WGS sequence"/>
</dbReference>
<feature type="region of interest" description="Disordered" evidence="1">
    <location>
        <begin position="1"/>
        <end position="129"/>
    </location>
</feature>
<evidence type="ECO:0000313" key="2">
    <source>
        <dbReference type="EMBL" id="MED6182438.1"/>
    </source>
</evidence>
<name>A0ABU6WE20_9FABA</name>
<sequence>MARDGGRGRGTGRGRGRPRKNTGIPLDLRPTPPTTTTTATTSTPSVSASQGLPAIHMIPTPGVRLSSTETGGSRQAQHTPASTSTQMPPPRSHPRRPPLHTPSGPYGTPTDTEGDEDDEDKEASIAGEDRPLLRWDRQDCWLPMKKGTEQITTVFKSCYKWYVPHFHLAPQEAIDTWWDEWKKAFRFCKGEADMMRDAWLARASKRLRELFHGIREKGYPSHWIPDDIFKRLKEYWASP</sequence>
<gene>
    <name evidence="2" type="ORF">PIB30_028431</name>
</gene>
<protein>
    <recommendedName>
        <fullName evidence="4">Retrotransposon gag domain-containing protein</fullName>
    </recommendedName>
</protein>
<evidence type="ECO:0000256" key="1">
    <source>
        <dbReference type="SAM" id="MobiDB-lite"/>
    </source>
</evidence>
<feature type="compositionally biased region" description="Low complexity" evidence="1">
    <location>
        <begin position="101"/>
        <end position="111"/>
    </location>
</feature>